<dbReference type="InterPro" id="IPR054323">
    <property type="entry name" value="SPMIP1_C"/>
</dbReference>
<protein>
    <recommendedName>
        <fullName evidence="1">Sperm microtubule inner protein 1 C-terminal domain-containing protein</fullName>
    </recommendedName>
</protein>
<reference evidence="2" key="1">
    <citation type="submission" date="2020-04" db="EMBL/GenBank/DDBJ databases">
        <authorList>
            <person name="Alioto T."/>
            <person name="Alioto T."/>
            <person name="Gomez Garrido J."/>
        </authorList>
    </citation>
    <scope>NUCLEOTIDE SEQUENCE</scope>
    <source>
        <strain evidence="2">A484AB</strain>
    </source>
</reference>
<dbReference type="AlphaFoldDB" id="A0A7D9ELQ2"/>
<dbReference type="OrthoDB" id="410807at2759"/>
<dbReference type="PANTHER" id="PTHR35826:SF1">
    <property type="entry name" value="PROTEIN ATP6V1FNB-LIKE"/>
    <property type="match status" value="1"/>
</dbReference>
<gene>
    <name evidence="2" type="ORF">PACLA_8A068247</name>
</gene>
<evidence type="ECO:0000313" key="3">
    <source>
        <dbReference type="Proteomes" id="UP001152795"/>
    </source>
</evidence>
<dbReference type="Pfam" id="PF22589">
    <property type="entry name" value="SPMIP1"/>
    <property type="match status" value="1"/>
</dbReference>
<evidence type="ECO:0000313" key="2">
    <source>
        <dbReference type="EMBL" id="CAB4011306.1"/>
    </source>
</evidence>
<dbReference type="PANTHER" id="PTHR35826">
    <property type="entry name" value="PROTEIN ATP6V1FNB-LIKE"/>
    <property type="match status" value="1"/>
</dbReference>
<proteinExistence type="predicted"/>
<evidence type="ECO:0000259" key="1">
    <source>
        <dbReference type="Pfam" id="PF22589"/>
    </source>
</evidence>
<accession>A0A7D9ELQ2</accession>
<keyword evidence="3" id="KW-1185">Reference proteome</keyword>
<comment type="caution">
    <text evidence="2">The sequence shown here is derived from an EMBL/GenBank/DDBJ whole genome shotgun (WGS) entry which is preliminary data.</text>
</comment>
<organism evidence="2 3">
    <name type="scientific">Paramuricea clavata</name>
    <name type="common">Red gorgonian</name>
    <name type="synonym">Violescent sea-whip</name>
    <dbReference type="NCBI Taxonomy" id="317549"/>
    <lineage>
        <taxon>Eukaryota</taxon>
        <taxon>Metazoa</taxon>
        <taxon>Cnidaria</taxon>
        <taxon>Anthozoa</taxon>
        <taxon>Octocorallia</taxon>
        <taxon>Malacalcyonacea</taxon>
        <taxon>Plexauridae</taxon>
        <taxon>Paramuricea</taxon>
    </lineage>
</organism>
<dbReference type="Proteomes" id="UP001152795">
    <property type="component" value="Unassembled WGS sequence"/>
</dbReference>
<sequence>MVRELNMDTQRQNFWKESIRKEAMVRLAWQTQYSKEFARTGGFGKSRAKKVSIDVEPVMRNLQEKLEIKLNELPDAEMETQAETTKPTSQPKTYLKEMRPASKRTVKVLYEGFSADGGGRYAYLEKRKTIIPERKYEFPITSSFEYGWKNKDAMKGMKPAQYSRSSTIKEEFYRPNGIFTT</sequence>
<name>A0A7D9ELQ2_PARCT</name>
<feature type="domain" description="Sperm microtubule inner protein 1 C-terminal" evidence="1">
    <location>
        <begin position="74"/>
        <end position="180"/>
    </location>
</feature>
<dbReference type="EMBL" id="CACRXK020007106">
    <property type="protein sequence ID" value="CAB4011306.1"/>
    <property type="molecule type" value="Genomic_DNA"/>
</dbReference>